<organism evidence="1 2">
    <name type="scientific">Actinomadura graeca</name>
    <dbReference type="NCBI Taxonomy" id="2750812"/>
    <lineage>
        <taxon>Bacteria</taxon>
        <taxon>Bacillati</taxon>
        <taxon>Actinomycetota</taxon>
        <taxon>Actinomycetes</taxon>
        <taxon>Streptosporangiales</taxon>
        <taxon>Thermomonosporaceae</taxon>
        <taxon>Actinomadura</taxon>
    </lineage>
</organism>
<reference evidence="1" key="1">
    <citation type="submission" date="2020-07" db="EMBL/GenBank/DDBJ databases">
        <authorList>
            <person name="Tarantini F.S."/>
            <person name="Hong K.W."/>
            <person name="Chan K.G."/>
        </authorList>
    </citation>
    <scope>NUCLEOTIDE SEQUENCE</scope>
    <source>
        <strain evidence="1">32-07</strain>
    </source>
</reference>
<evidence type="ECO:0000313" key="2">
    <source>
        <dbReference type="Proteomes" id="UP001049518"/>
    </source>
</evidence>
<name>A0ABX8QWT9_9ACTN</name>
<dbReference type="EMBL" id="CP059572">
    <property type="protein sequence ID" value="QXJ21912.1"/>
    <property type="molecule type" value="Genomic_DNA"/>
</dbReference>
<keyword evidence="2" id="KW-1185">Reference proteome</keyword>
<gene>
    <name evidence="1" type="ORF">AGRA3207_002823</name>
</gene>
<evidence type="ECO:0000313" key="1">
    <source>
        <dbReference type="EMBL" id="QXJ21912.1"/>
    </source>
</evidence>
<dbReference type="RefSeq" id="WP_231335096.1">
    <property type="nucleotide sequence ID" value="NZ_CP059572.1"/>
</dbReference>
<proteinExistence type="predicted"/>
<accession>A0ABX8QWT9</accession>
<dbReference type="Proteomes" id="UP001049518">
    <property type="component" value="Chromosome"/>
</dbReference>
<sequence>MTGWGEDDLARLRAAAHLRDGSGGLAALGDRPLGPVLQYAGDVLAAALAEGRAAARERAEECLAELDARDAPGDAELAADLAAALGTPRAAALPPLPADLGAIAAALEDTEPHVLDLVHGDVLHIGDLADEPAAEVYDPSRWLPIPPGRDLPEDEEARRGLARHWLADQGYRVV</sequence>
<protein>
    <submittedName>
        <fullName evidence="1">Uncharacterized protein</fullName>
    </submittedName>
</protein>